<evidence type="ECO:0000256" key="6">
    <source>
        <dbReference type="SAM" id="Phobius"/>
    </source>
</evidence>
<dbReference type="GO" id="GO:0006825">
    <property type="term" value="P:copper ion transport"/>
    <property type="evidence" value="ECO:0007669"/>
    <property type="project" value="InterPro"/>
</dbReference>
<dbReference type="RefSeq" id="WP_144733248.1">
    <property type="nucleotide sequence ID" value="NZ_ML675588.1"/>
</dbReference>
<keyword evidence="2" id="KW-1003">Cell membrane</keyword>
<evidence type="ECO:0000256" key="4">
    <source>
        <dbReference type="ARBA" id="ARBA00022989"/>
    </source>
</evidence>
<dbReference type="GO" id="GO:0005886">
    <property type="term" value="C:plasma membrane"/>
    <property type="evidence" value="ECO:0007669"/>
    <property type="project" value="UniProtKB-SubCell"/>
</dbReference>
<dbReference type="AlphaFoldDB" id="A0A557ST46"/>
<evidence type="ECO:0000256" key="2">
    <source>
        <dbReference type="ARBA" id="ARBA00022475"/>
    </source>
</evidence>
<organism evidence="8 9">
    <name type="scientific">Candidatus Nitrosocosmicus arcticus</name>
    <dbReference type="NCBI Taxonomy" id="2035267"/>
    <lineage>
        <taxon>Archaea</taxon>
        <taxon>Nitrososphaerota</taxon>
        <taxon>Nitrososphaeria</taxon>
        <taxon>Nitrososphaerales</taxon>
        <taxon>Nitrososphaeraceae</taxon>
        <taxon>Candidatus Nitrosocosmicus</taxon>
    </lineage>
</organism>
<keyword evidence="3 6" id="KW-0812">Transmembrane</keyword>
<feature type="transmembrane region" description="Helical" evidence="6">
    <location>
        <begin position="195"/>
        <end position="214"/>
    </location>
</feature>
<dbReference type="InterPro" id="IPR008457">
    <property type="entry name" value="Cu-R_CopD_dom"/>
</dbReference>
<evidence type="ECO:0000256" key="3">
    <source>
        <dbReference type="ARBA" id="ARBA00022692"/>
    </source>
</evidence>
<dbReference type="Pfam" id="PF05425">
    <property type="entry name" value="CopD"/>
    <property type="match status" value="1"/>
</dbReference>
<feature type="transmembrane region" description="Helical" evidence="6">
    <location>
        <begin position="290"/>
        <end position="313"/>
    </location>
</feature>
<feature type="transmembrane region" description="Helical" evidence="6">
    <location>
        <begin position="443"/>
        <end position="463"/>
    </location>
</feature>
<feature type="transmembrane region" description="Helical" evidence="6">
    <location>
        <begin position="150"/>
        <end position="174"/>
    </location>
</feature>
<keyword evidence="4 6" id="KW-1133">Transmembrane helix</keyword>
<dbReference type="EMBL" id="VOAH01000013">
    <property type="protein sequence ID" value="TVP39781.1"/>
    <property type="molecule type" value="Genomic_DNA"/>
</dbReference>
<sequence>MDFRITLFLIISFGISFGLLTNIPIAISQEGSSTTISSSEAVTSTNDAIVKAVLIVSQVAVAGLTFNEIFYKSLNYLRNKSERENGRRDKNSYYRSSTRFLKLIALCAIAIIAVSTLLLFLQVSSLEQELGLDTYSTFEITLSTSVGFVWILRICTSLLIIGSVIIYHVLILRINHSEFQELGNNKSIFINRKTLISFAFPGIFLSCILLSLFSDSMIGHSNALSSFSGIAVFTDWVHLVAISIWIGGLFYISTIILENSKHNLLESKGKNNGNLDSEKSNESQSVFSSFLMNFSFVAIIALTVIGITGLYLGRIHLQNIWSLFFTVYGNILIIKISLTLPMIILGKYNQDRIDELSHTRINRVDIQVNKNREYLERSRDKIIIKKIKKSVKIESLLGITIITIASFLSVTSPPSLSNMNISESQGRAEIATMGVFSYLDSNAFSLLVIILSIIIVLFGMLNLRKHATKIKELKEKNDF</sequence>
<dbReference type="OrthoDB" id="12268at2157"/>
<dbReference type="PANTHER" id="PTHR34820">
    <property type="entry name" value="INNER MEMBRANE PROTEIN YEBZ"/>
    <property type="match status" value="1"/>
</dbReference>
<evidence type="ECO:0000256" key="5">
    <source>
        <dbReference type="ARBA" id="ARBA00023136"/>
    </source>
</evidence>
<keyword evidence="9" id="KW-1185">Reference proteome</keyword>
<feature type="domain" description="Copper resistance protein D" evidence="7">
    <location>
        <begin position="290"/>
        <end position="408"/>
    </location>
</feature>
<accession>A0A557ST46</accession>
<comment type="subcellular location">
    <subcellularLocation>
        <location evidence="1">Cell membrane</location>
        <topology evidence="1">Multi-pass membrane protein</topology>
    </subcellularLocation>
</comment>
<protein>
    <submittedName>
        <fullName evidence="8">CopD family protein</fullName>
    </submittedName>
</protein>
<reference evidence="8 9" key="1">
    <citation type="journal article" date="2019" name="Front. Microbiol.">
        <title>Ammonia Oxidation by the Arctic Terrestrial Thaumarchaeote Candidatus Nitrosocosmicus arcticus Is Stimulated by Increasing Temperatures.</title>
        <authorList>
            <person name="Alves R.J.E."/>
            <person name="Kerou M."/>
            <person name="Zappe A."/>
            <person name="Bittner R."/>
            <person name="Abby S.S."/>
            <person name="Schmidt H.A."/>
            <person name="Pfeifer K."/>
            <person name="Schleper C."/>
        </authorList>
    </citation>
    <scope>NUCLEOTIDE SEQUENCE [LARGE SCALE GENOMIC DNA]</scope>
    <source>
        <strain evidence="8 9">Kfb</strain>
    </source>
</reference>
<evidence type="ECO:0000256" key="1">
    <source>
        <dbReference type="ARBA" id="ARBA00004651"/>
    </source>
</evidence>
<keyword evidence="5 6" id="KW-0472">Membrane</keyword>
<dbReference type="PANTHER" id="PTHR34820:SF4">
    <property type="entry name" value="INNER MEMBRANE PROTEIN YEBZ"/>
    <property type="match status" value="1"/>
</dbReference>
<feature type="transmembrane region" description="Helical" evidence="6">
    <location>
        <begin position="236"/>
        <end position="257"/>
    </location>
</feature>
<dbReference type="Proteomes" id="UP000315289">
    <property type="component" value="Unassembled WGS sequence"/>
</dbReference>
<name>A0A557ST46_9ARCH</name>
<feature type="transmembrane region" description="Helical" evidence="6">
    <location>
        <begin position="100"/>
        <end position="121"/>
    </location>
</feature>
<evidence type="ECO:0000259" key="7">
    <source>
        <dbReference type="Pfam" id="PF05425"/>
    </source>
</evidence>
<feature type="transmembrane region" description="Helical" evidence="6">
    <location>
        <begin position="7"/>
        <end position="28"/>
    </location>
</feature>
<proteinExistence type="predicted"/>
<evidence type="ECO:0000313" key="8">
    <source>
        <dbReference type="EMBL" id="TVP39781.1"/>
    </source>
</evidence>
<feature type="transmembrane region" description="Helical" evidence="6">
    <location>
        <begin position="319"/>
        <end position="345"/>
    </location>
</feature>
<feature type="transmembrane region" description="Helical" evidence="6">
    <location>
        <begin position="48"/>
        <end position="71"/>
    </location>
</feature>
<gene>
    <name evidence="8" type="ORF">NARC_130120</name>
</gene>
<feature type="transmembrane region" description="Helical" evidence="6">
    <location>
        <begin position="391"/>
        <end position="410"/>
    </location>
</feature>
<comment type="caution">
    <text evidence="8">The sequence shown here is derived from an EMBL/GenBank/DDBJ whole genome shotgun (WGS) entry which is preliminary data.</text>
</comment>
<dbReference type="InterPro" id="IPR032694">
    <property type="entry name" value="CopC/D"/>
</dbReference>
<evidence type="ECO:0000313" key="9">
    <source>
        <dbReference type="Proteomes" id="UP000315289"/>
    </source>
</evidence>